<dbReference type="RefSeq" id="WP_285664122.1">
    <property type="nucleotide sequence ID" value="NZ_BSTX01000002.1"/>
</dbReference>
<accession>A0A9W6W9U1</accession>
<dbReference type="PANTHER" id="PTHR31088">
    <property type="entry name" value="MEMBRANE-ASSOCIATED PROTEIN VIPP1, CHLOROPLASTIC"/>
    <property type="match status" value="1"/>
</dbReference>
<dbReference type="InterPro" id="IPR007157">
    <property type="entry name" value="PspA_VIPP1"/>
</dbReference>
<evidence type="ECO:0000313" key="4">
    <source>
        <dbReference type="Proteomes" id="UP001165079"/>
    </source>
</evidence>
<dbReference type="Proteomes" id="UP001165079">
    <property type="component" value="Unassembled WGS sequence"/>
</dbReference>
<proteinExistence type="inferred from homology"/>
<name>A0A9W6W9U1_9ACTN</name>
<comment type="caution">
    <text evidence="3">The sequence shown here is derived from an EMBL/GenBank/DDBJ whole genome shotgun (WGS) entry which is preliminary data.</text>
</comment>
<protein>
    <submittedName>
        <fullName evidence="3">Phage shock protein A</fullName>
    </submittedName>
</protein>
<feature type="coiled-coil region" evidence="2">
    <location>
        <begin position="133"/>
        <end position="160"/>
    </location>
</feature>
<gene>
    <name evidence="3" type="ORF">Afil01_38010</name>
</gene>
<reference evidence="3" key="1">
    <citation type="submission" date="2023-03" db="EMBL/GenBank/DDBJ databases">
        <title>Actinorhabdospora filicis NBRC 111898.</title>
        <authorList>
            <person name="Ichikawa N."/>
            <person name="Sato H."/>
            <person name="Tonouchi N."/>
        </authorList>
    </citation>
    <scope>NUCLEOTIDE SEQUENCE</scope>
    <source>
        <strain evidence="3">NBRC 111898</strain>
    </source>
</reference>
<keyword evidence="4" id="KW-1185">Reference proteome</keyword>
<organism evidence="3 4">
    <name type="scientific">Actinorhabdospora filicis</name>
    <dbReference type="NCBI Taxonomy" id="1785913"/>
    <lineage>
        <taxon>Bacteria</taxon>
        <taxon>Bacillati</taxon>
        <taxon>Actinomycetota</taxon>
        <taxon>Actinomycetes</taxon>
        <taxon>Micromonosporales</taxon>
        <taxon>Micromonosporaceae</taxon>
        <taxon>Actinorhabdospora</taxon>
    </lineage>
</organism>
<evidence type="ECO:0000256" key="1">
    <source>
        <dbReference type="ARBA" id="ARBA00043985"/>
    </source>
</evidence>
<dbReference type="PANTHER" id="PTHR31088:SF6">
    <property type="entry name" value="PHAGE SHOCK PROTEIN A"/>
    <property type="match status" value="1"/>
</dbReference>
<sequence>MTEKQGIFGRIAQLARANINALLDSAEDPGKMLDQLIRDYSGNISEAEQAIASTIGNLRMAEDDYNADMNAAREWGAKAASASAKADELRASGKPEDADKFDNLARVALGRQIDSEKEAKAAEPTLAAQRDSVDKLKTGLEQMKGKLVELKGKRDNLVARQKTAQAQNQVNDAIKSINIMDPTSEISRFEDKIKREEAQARGAQELAASSLDAQFESLDKLGDEAEIEARMAALKAKS</sequence>
<keyword evidence="2" id="KW-0175">Coiled coil</keyword>
<dbReference type="EMBL" id="BSTX01000002">
    <property type="protein sequence ID" value="GLZ78994.1"/>
    <property type="molecule type" value="Genomic_DNA"/>
</dbReference>
<evidence type="ECO:0000313" key="3">
    <source>
        <dbReference type="EMBL" id="GLZ78994.1"/>
    </source>
</evidence>
<comment type="similarity">
    <text evidence="1">Belongs to the PspA/Vipp/IM30 family.</text>
</comment>
<evidence type="ECO:0000256" key="2">
    <source>
        <dbReference type="SAM" id="Coils"/>
    </source>
</evidence>
<dbReference type="AlphaFoldDB" id="A0A9W6W9U1"/>
<dbReference type="Pfam" id="PF04012">
    <property type="entry name" value="PspA_IM30"/>
    <property type="match status" value="1"/>
</dbReference>